<evidence type="ECO:0000313" key="2">
    <source>
        <dbReference type="EMBL" id="GAA2135363.1"/>
    </source>
</evidence>
<comment type="caution">
    <text evidence="2">The sequence shown here is derived from an EMBL/GenBank/DDBJ whole genome shotgun (WGS) entry which is preliminary data.</text>
</comment>
<feature type="coiled-coil region" evidence="1">
    <location>
        <begin position="395"/>
        <end position="422"/>
    </location>
</feature>
<organism evidence="2 3">
    <name type="scientific">Nocardioides koreensis</name>
    <dbReference type="NCBI Taxonomy" id="433651"/>
    <lineage>
        <taxon>Bacteria</taxon>
        <taxon>Bacillati</taxon>
        <taxon>Actinomycetota</taxon>
        <taxon>Actinomycetes</taxon>
        <taxon>Propionibacteriales</taxon>
        <taxon>Nocardioidaceae</taxon>
        <taxon>Nocardioides</taxon>
    </lineage>
</organism>
<evidence type="ECO:0000313" key="3">
    <source>
        <dbReference type="Proteomes" id="UP001501771"/>
    </source>
</evidence>
<dbReference type="EMBL" id="BAAAQR010000001">
    <property type="protein sequence ID" value="GAA2135363.1"/>
    <property type="molecule type" value="Genomic_DNA"/>
</dbReference>
<dbReference type="InterPro" id="IPR022205">
    <property type="entry name" value="DUF3732"/>
</dbReference>
<dbReference type="Pfam" id="PF12532">
    <property type="entry name" value="DUF3732"/>
    <property type="match status" value="1"/>
</dbReference>
<keyword evidence="1" id="KW-0175">Coiled coil</keyword>
<evidence type="ECO:0000256" key="1">
    <source>
        <dbReference type="SAM" id="Coils"/>
    </source>
</evidence>
<keyword evidence="3" id="KW-1185">Reference proteome</keyword>
<protein>
    <submittedName>
        <fullName evidence="2">DUF3732 domain-containing protein</fullName>
    </submittedName>
</protein>
<reference evidence="3" key="1">
    <citation type="journal article" date="2019" name="Int. J. Syst. Evol. Microbiol.">
        <title>The Global Catalogue of Microorganisms (GCM) 10K type strain sequencing project: providing services to taxonomists for standard genome sequencing and annotation.</title>
        <authorList>
            <consortium name="The Broad Institute Genomics Platform"/>
            <consortium name="The Broad Institute Genome Sequencing Center for Infectious Disease"/>
            <person name="Wu L."/>
            <person name="Ma J."/>
        </authorList>
    </citation>
    <scope>NUCLEOTIDE SEQUENCE [LARGE SCALE GENOMIC DNA]</scope>
    <source>
        <strain evidence="3">JCM 16022</strain>
    </source>
</reference>
<sequence length="654" mass="71174">MQLLAIVLYHADGRTRRLDFEPGALNIVTGESQTGKSALLTIVEYCLGRSTMLVPVGPIADTVVWYAALWQLDDGRAFVARPAPAAGRASTSVAMLEFGTNLDAPPLEALNANIESRALREQLGRRIGIEENVTEPEAGSLRQPLEANIGHAALLCLQSQNEVASANSLFHRQGEPGIDQALRDTIPYFLGAVARDEALKRAQLRDAMRTVTRLTAELARAETTAATIDVELNALLTEARAVGLVGEVEFSGRTELVRVLQGARVAQPQVPPLADTEAQDRRLALQAERDRLRGELRGVLAERGLLLHETQAETGAERALRQQRDRLAVLARLPGPASATEPDGEAPLDADTCPACGHELDDPDPTAAALQASLTELRTQVGALTGARPAHRQALADLDTRAEGLRAELRVAEDALADLERANRVGDQTNSDARDFTRGRIDATLARANLADDTQLAVLREQLARAQAAVAALKEELDEDNDREQLTSRLVAVGRDMSRFAERLNLEHSGDSVRLDLARLTVVTDTPTGPAPLFRIGSAANWIGYHLATHLALHRFLTLQGRPVPRFLMLDQPTQAHYPAEADNASGLPDDDADRVAVRAMFELMRDVVAELAPAFQVIVCDHADLPEAWFQAAVRHRWRGGVKLIPADWLYEH</sequence>
<dbReference type="Proteomes" id="UP001501771">
    <property type="component" value="Unassembled WGS sequence"/>
</dbReference>
<name>A0ABP5KT73_9ACTN</name>
<gene>
    <name evidence="2" type="ORF">GCM10009844_00570</name>
</gene>
<feature type="coiled-coil region" evidence="1">
    <location>
        <begin position="456"/>
        <end position="483"/>
    </location>
</feature>
<dbReference type="RefSeq" id="WP_344145816.1">
    <property type="nucleotide sequence ID" value="NZ_BAAAQR010000001.1"/>
</dbReference>
<accession>A0ABP5KT73</accession>
<proteinExistence type="predicted"/>